<reference evidence="2 3" key="1">
    <citation type="submission" date="2019-09" db="EMBL/GenBank/DDBJ databases">
        <title>Nitrincola iocasae sp. nov., a bacterium isolated from the sediment collected at a cold seep field in South China Sea.</title>
        <authorList>
            <person name="Zhang H."/>
            <person name="Wang H."/>
            <person name="Li C."/>
        </authorList>
    </citation>
    <scope>NUCLEOTIDE SEQUENCE [LARGE SCALE GENOMIC DNA]</scope>
    <source>
        <strain evidence="2 3">KXZD1103</strain>
    </source>
</reference>
<dbReference type="EMBL" id="CP044222">
    <property type="protein sequence ID" value="QEW06328.1"/>
    <property type="molecule type" value="Genomic_DNA"/>
</dbReference>
<dbReference type="AlphaFoldDB" id="A0A5J6LDB9"/>
<keyword evidence="3" id="KW-1185">Reference proteome</keyword>
<dbReference type="RefSeq" id="WP_151054561.1">
    <property type="nucleotide sequence ID" value="NZ_CP044222.1"/>
</dbReference>
<accession>A0A5J6LDB9</accession>
<dbReference type="InterPro" id="IPR056090">
    <property type="entry name" value="DUF7673"/>
</dbReference>
<gene>
    <name evidence="2" type="ORF">F5I99_07320</name>
</gene>
<protein>
    <recommendedName>
        <fullName evidence="1">DUF7673 domain-containing protein</fullName>
    </recommendedName>
</protein>
<dbReference type="Proteomes" id="UP000325606">
    <property type="component" value="Chromosome"/>
</dbReference>
<evidence type="ECO:0000313" key="3">
    <source>
        <dbReference type="Proteomes" id="UP000325606"/>
    </source>
</evidence>
<organism evidence="2 3">
    <name type="scientific">Nitrincola iocasae</name>
    <dbReference type="NCBI Taxonomy" id="2614693"/>
    <lineage>
        <taxon>Bacteria</taxon>
        <taxon>Pseudomonadati</taxon>
        <taxon>Pseudomonadota</taxon>
        <taxon>Gammaproteobacteria</taxon>
        <taxon>Oceanospirillales</taxon>
        <taxon>Oceanospirillaceae</taxon>
        <taxon>Nitrincola</taxon>
    </lineage>
</organism>
<sequence>MTNAYTQEQLEQRYREAIEVLLPIAMKDTSGGRAAAQVLLSTYNAYQFHLNPLDLGLLDPQSLFNAAFDVLQLRIMLSIEPHEMIENGDDRFLQVWQRWEQLRIQNRYKEAVTNAGISGTLRAERS</sequence>
<name>A0A5J6LDB9_9GAMM</name>
<feature type="domain" description="DUF7673" evidence="1">
    <location>
        <begin position="15"/>
        <end position="100"/>
    </location>
</feature>
<proteinExistence type="predicted"/>
<evidence type="ECO:0000259" key="1">
    <source>
        <dbReference type="Pfam" id="PF24720"/>
    </source>
</evidence>
<dbReference type="KEGG" id="nik:F5I99_07320"/>
<dbReference type="Pfam" id="PF24720">
    <property type="entry name" value="DUF7673"/>
    <property type="match status" value="1"/>
</dbReference>
<evidence type="ECO:0000313" key="2">
    <source>
        <dbReference type="EMBL" id="QEW06328.1"/>
    </source>
</evidence>